<dbReference type="AlphaFoldDB" id="A0A0M3QVB7"/>
<keyword evidence="3" id="KW-1185">Reference proteome</keyword>
<dbReference type="EMBL" id="CP012524">
    <property type="protein sequence ID" value="ALC42139.1"/>
    <property type="molecule type" value="Genomic_DNA"/>
</dbReference>
<sequence length="91" mass="10000">MLRKFCYCVGLRRGCFAIACVDFIINLVILILIDDVSYINHVEKAVGICHCMGCIMLALGSLIQSTVLLVFYLITSLVNVGVLCVCVIMLV</sequence>
<dbReference type="OMA" id="YCIYMLI"/>
<keyword evidence="1" id="KW-1133">Transmembrane helix</keyword>
<name>A0A0M3QVB7_DROBS</name>
<organism evidence="2 3">
    <name type="scientific">Drosophila busckii</name>
    <name type="common">Fruit fly</name>
    <dbReference type="NCBI Taxonomy" id="30019"/>
    <lineage>
        <taxon>Eukaryota</taxon>
        <taxon>Metazoa</taxon>
        <taxon>Ecdysozoa</taxon>
        <taxon>Arthropoda</taxon>
        <taxon>Hexapoda</taxon>
        <taxon>Insecta</taxon>
        <taxon>Pterygota</taxon>
        <taxon>Neoptera</taxon>
        <taxon>Endopterygota</taxon>
        <taxon>Diptera</taxon>
        <taxon>Brachycera</taxon>
        <taxon>Muscomorpha</taxon>
        <taxon>Ephydroidea</taxon>
        <taxon>Drosophilidae</taxon>
        <taxon>Drosophila</taxon>
    </lineage>
</organism>
<dbReference type="Proteomes" id="UP000494163">
    <property type="component" value="Chromosome 2R"/>
</dbReference>
<evidence type="ECO:0000256" key="1">
    <source>
        <dbReference type="SAM" id="Phobius"/>
    </source>
</evidence>
<evidence type="ECO:0000313" key="3">
    <source>
        <dbReference type="Proteomes" id="UP000494163"/>
    </source>
</evidence>
<proteinExistence type="predicted"/>
<feature type="transmembrane region" description="Helical" evidence="1">
    <location>
        <begin position="69"/>
        <end position="90"/>
    </location>
</feature>
<feature type="transmembrane region" description="Helical" evidence="1">
    <location>
        <begin position="16"/>
        <end position="33"/>
    </location>
</feature>
<gene>
    <name evidence="2" type="ORF">Dbus_chr2Rg1718</name>
</gene>
<dbReference type="OrthoDB" id="7856479at2759"/>
<protein>
    <submittedName>
        <fullName evidence="2">CG42531</fullName>
    </submittedName>
</protein>
<accession>A0A0M3QVB7</accession>
<keyword evidence="1" id="KW-0472">Membrane</keyword>
<feature type="non-terminal residue" evidence="2">
    <location>
        <position position="91"/>
    </location>
</feature>
<evidence type="ECO:0000313" key="2">
    <source>
        <dbReference type="EMBL" id="ALC42139.1"/>
    </source>
</evidence>
<feature type="transmembrane region" description="Helical" evidence="1">
    <location>
        <begin position="45"/>
        <end position="63"/>
    </location>
</feature>
<reference evidence="2 3" key="1">
    <citation type="submission" date="2015-08" db="EMBL/GenBank/DDBJ databases">
        <title>Ancestral chromatin configuration constrains chromatin evolution on differentiating sex chromosomes in Drosophila.</title>
        <authorList>
            <person name="Zhou Q."/>
            <person name="Bachtrog D."/>
        </authorList>
    </citation>
    <scope>NUCLEOTIDE SEQUENCE [LARGE SCALE GENOMIC DNA]</scope>
    <source>
        <tissue evidence="2">Whole larvae</tissue>
    </source>
</reference>
<keyword evidence="1" id="KW-0812">Transmembrane</keyword>